<dbReference type="EMBL" id="NBYO01000001">
    <property type="protein sequence ID" value="OXT02086.1"/>
    <property type="molecule type" value="Genomic_DNA"/>
</dbReference>
<keyword evidence="2" id="KW-1185">Reference proteome</keyword>
<dbReference type="GO" id="GO:0016829">
    <property type="term" value="F:lyase activity"/>
    <property type="evidence" value="ECO:0007669"/>
    <property type="project" value="UniProtKB-KW"/>
</dbReference>
<dbReference type="Pfam" id="PF06754">
    <property type="entry name" value="PhnG"/>
    <property type="match status" value="1"/>
</dbReference>
<name>A0A231V3F2_9HYPH</name>
<comment type="caution">
    <text evidence="1">The sequence shown here is derived from an EMBL/GenBank/DDBJ whole genome shotgun (WGS) entry which is preliminary data.</text>
</comment>
<dbReference type="GO" id="GO:0019634">
    <property type="term" value="P:organic phosphonate metabolic process"/>
    <property type="evidence" value="ECO:0007669"/>
    <property type="project" value="InterPro"/>
</dbReference>
<dbReference type="Proteomes" id="UP000215405">
    <property type="component" value="Unassembled WGS sequence"/>
</dbReference>
<accession>A0A231V3F2</accession>
<proteinExistence type="predicted"/>
<evidence type="ECO:0000313" key="1">
    <source>
        <dbReference type="EMBL" id="OXT02086.1"/>
    </source>
</evidence>
<sequence length="155" mass="16956">MAMLDGAGTDARRRDRFAVLARCDFTELEQRFRTLDLDPDVTFLRPVETGLVMLRGRAGGTGAAFNIGEATVTRASVRLGDGRIGHSVALGRDRKRATLAAVVDALASDADEEIRVEEAIIAPLRRALSEADRHEVERVAATKVDFFTMVRGEDE</sequence>
<dbReference type="GO" id="GO:0015716">
    <property type="term" value="P:organic phosphonate transport"/>
    <property type="evidence" value="ECO:0007669"/>
    <property type="project" value="InterPro"/>
</dbReference>
<dbReference type="InterPro" id="IPR009609">
    <property type="entry name" value="Phosphonate_metab_PhnG"/>
</dbReference>
<evidence type="ECO:0000313" key="2">
    <source>
        <dbReference type="Proteomes" id="UP000215405"/>
    </source>
</evidence>
<organism evidence="1 2">
    <name type="scientific">Notoacmeibacter marinus</name>
    <dbReference type="NCBI Taxonomy" id="1876515"/>
    <lineage>
        <taxon>Bacteria</taxon>
        <taxon>Pseudomonadati</taxon>
        <taxon>Pseudomonadota</taxon>
        <taxon>Alphaproteobacteria</taxon>
        <taxon>Hyphomicrobiales</taxon>
        <taxon>Notoacmeibacteraceae</taxon>
        <taxon>Notoacmeibacter</taxon>
    </lineage>
</organism>
<gene>
    <name evidence="1" type="ORF">B7H23_03920</name>
</gene>
<keyword evidence="1" id="KW-0456">Lyase</keyword>
<protein>
    <submittedName>
        <fullName evidence="1">Phosphonate C-P lyase system protein PhnG</fullName>
    </submittedName>
</protein>
<dbReference type="NCBIfam" id="TIGR03293">
    <property type="entry name" value="PhnG_redo"/>
    <property type="match status" value="1"/>
</dbReference>
<dbReference type="AlphaFoldDB" id="A0A231V3F2"/>
<reference evidence="2" key="1">
    <citation type="journal article" date="2017" name="Int. J. Syst. Evol. Microbiol.">
        <title>Notoacmeibacter marinus gen. nov., sp. nov., isolated from the gut of a limpet and proposal of Notoacmeibacteraceae fam. nov. in the order Rhizobiales of the class Alphaproteobacteria.</title>
        <authorList>
            <person name="Huang Z."/>
            <person name="Guo F."/>
            <person name="Lai Q."/>
        </authorList>
    </citation>
    <scope>NUCLEOTIDE SEQUENCE [LARGE SCALE GENOMIC DNA]</scope>
    <source>
        <strain evidence="2">XMTR2A4</strain>
    </source>
</reference>
<dbReference type="RefSeq" id="WP_162787048.1">
    <property type="nucleotide sequence ID" value="NZ_NBYO01000001.1"/>
</dbReference>